<accession>A0ABQ9GJ21</accession>
<gene>
    <name evidence="2" type="ORF">PR048_028339</name>
</gene>
<dbReference type="EMBL" id="JARBHB010000012">
    <property type="protein sequence ID" value="KAJ8871999.1"/>
    <property type="molecule type" value="Genomic_DNA"/>
</dbReference>
<protein>
    <submittedName>
        <fullName evidence="2">Uncharacterized protein</fullName>
    </submittedName>
</protein>
<feature type="region of interest" description="Disordered" evidence="1">
    <location>
        <begin position="68"/>
        <end position="89"/>
    </location>
</feature>
<organism evidence="2 3">
    <name type="scientific">Dryococelus australis</name>
    <dbReference type="NCBI Taxonomy" id="614101"/>
    <lineage>
        <taxon>Eukaryota</taxon>
        <taxon>Metazoa</taxon>
        <taxon>Ecdysozoa</taxon>
        <taxon>Arthropoda</taxon>
        <taxon>Hexapoda</taxon>
        <taxon>Insecta</taxon>
        <taxon>Pterygota</taxon>
        <taxon>Neoptera</taxon>
        <taxon>Polyneoptera</taxon>
        <taxon>Phasmatodea</taxon>
        <taxon>Verophasmatodea</taxon>
        <taxon>Anareolatae</taxon>
        <taxon>Phasmatidae</taxon>
        <taxon>Eurycanthinae</taxon>
        <taxon>Dryococelus</taxon>
    </lineage>
</organism>
<dbReference type="Proteomes" id="UP001159363">
    <property type="component" value="Chromosome 11"/>
</dbReference>
<sequence length="89" mass="10374">MYSCYKPSAKRSCSSLARVNYYLRSSQTQQRLVQLSVPANENYLTVKLDYDDVINKFANEKKRFRAQSIKNGKREDRSKIFPSGPEECQ</sequence>
<proteinExistence type="predicted"/>
<evidence type="ECO:0000256" key="1">
    <source>
        <dbReference type="SAM" id="MobiDB-lite"/>
    </source>
</evidence>
<name>A0ABQ9GJ21_9NEOP</name>
<evidence type="ECO:0000313" key="2">
    <source>
        <dbReference type="EMBL" id="KAJ8871999.1"/>
    </source>
</evidence>
<evidence type="ECO:0000313" key="3">
    <source>
        <dbReference type="Proteomes" id="UP001159363"/>
    </source>
</evidence>
<reference evidence="2 3" key="1">
    <citation type="submission" date="2023-02" db="EMBL/GenBank/DDBJ databases">
        <title>LHISI_Scaffold_Assembly.</title>
        <authorList>
            <person name="Stuart O.P."/>
            <person name="Cleave R."/>
            <person name="Magrath M.J.L."/>
            <person name="Mikheyev A.S."/>
        </authorList>
    </citation>
    <scope>NUCLEOTIDE SEQUENCE [LARGE SCALE GENOMIC DNA]</scope>
    <source>
        <strain evidence="2">Daus_M_001</strain>
        <tissue evidence="2">Leg muscle</tissue>
    </source>
</reference>
<keyword evidence="3" id="KW-1185">Reference proteome</keyword>
<comment type="caution">
    <text evidence="2">The sequence shown here is derived from an EMBL/GenBank/DDBJ whole genome shotgun (WGS) entry which is preliminary data.</text>
</comment>